<evidence type="ECO:0000256" key="4">
    <source>
        <dbReference type="ARBA" id="ARBA00023136"/>
    </source>
</evidence>
<evidence type="ECO:0000256" key="1">
    <source>
        <dbReference type="ARBA" id="ARBA00004141"/>
    </source>
</evidence>
<feature type="transmembrane region" description="Helical" evidence="6">
    <location>
        <begin position="101"/>
        <end position="125"/>
    </location>
</feature>
<protein>
    <recommendedName>
        <fullName evidence="8">Rhodopsin domain-containing protein</fullName>
    </recommendedName>
</protein>
<keyword evidence="10" id="KW-1185">Reference proteome</keyword>
<feature type="transmembrane region" description="Helical" evidence="6">
    <location>
        <begin position="333"/>
        <end position="357"/>
    </location>
</feature>
<keyword evidence="3 6" id="KW-1133">Transmembrane helix</keyword>
<feature type="transmembrane region" description="Helical" evidence="6">
    <location>
        <begin position="181"/>
        <end position="205"/>
    </location>
</feature>
<dbReference type="Proteomes" id="UP000235786">
    <property type="component" value="Unassembled WGS sequence"/>
</dbReference>
<feature type="transmembrane region" description="Helical" evidence="6">
    <location>
        <begin position="217"/>
        <end position="237"/>
    </location>
</feature>
<feature type="chain" id="PRO_5014428135" description="Rhodopsin domain-containing protein" evidence="7">
    <location>
        <begin position="20"/>
        <end position="560"/>
    </location>
</feature>
<dbReference type="OrthoDB" id="5329176at2759"/>
<evidence type="ECO:0000256" key="2">
    <source>
        <dbReference type="ARBA" id="ARBA00022692"/>
    </source>
</evidence>
<feature type="domain" description="Rhodopsin" evidence="8">
    <location>
        <begin position="121"/>
        <end position="358"/>
    </location>
</feature>
<dbReference type="InterPro" id="IPR049326">
    <property type="entry name" value="Rhodopsin_dom_fungi"/>
</dbReference>
<evidence type="ECO:0000256" key="3">
    <source>
        <dbReference type="ARBA" id="ARBA00022989"/>
    </source>
</evidence>
<evidence type="ECO:0000256" key="7">
    <source>
        <dbReference type="SAM" id="SignalP"/>
    </source>
</evidence>
<dbReference type="PANTHER" id="PTHR33048">
    <property type="entry name" value="PTH11-LIKE INTEGRAL MEMBRANE PROTEIN (AFU_ORTHOLOGUE AFUA_5G11245)"/>
    <property type="match status" value="1"/>
</dbReference>
<reference evidence="9 10" key="1">
    <citation type="submission" date="2016-04" db="EMBL/GenBank/DDBJ databases">
        <title>A degradative enzymes factory behind the ericoid mycorrhizal symbiosis.</title>
        <authorList>
            <consortium name="DOE Joint Genome Institute"/>
            <person name="Martino E."/>
            <person name="Morin E."/>
            <person name="Grelet G."/>
            <person name="Kuo A."/>
            <person name="Kohler A."/>
            <person name="Daghino S."/>
            <person name="Barry K."/>
            <person name="Choi C."/>
            <person name="Cichocki N."/>
            <person name="Clum A."/>
            <person name="Copeland A."/>
            <person name="Hainaut M."/>
            <person name="Haridas S."/>
            <person name="Labutti K."/>
            <person name="Lindquist E."/>
            <person name="Lipzen A."/>
            <person name="Khouja H.-R."/>
            <person name="Murat C."/>
            <person name="Ohm R."/>
            <person name="Olson A."/>
            <person name="Spatafora J."/>
            <person name="Veneault-Fourrey C."/>
            <person name="Henrissat B."/>
            <person name="Grigoriev I."/>
            <person name="Martin F."/>
            <person name="Perotto S."/>
        </authorList>
    </citation>
    <scope>NUCLEOTIDE SEQUENCE [LARGE SCALE GENOMIC DNA]</scope>
    <source>
        <strain evidence="9 10">F</strain>
    </source>
</reference>
<comment type="subcellular location">
    <subcellularLocation>
        <location evidence="1">Membrane</location>
        <topology evidence="1">Multi-pass membrane protein</topology>
    </subcellularLocation>
</comment>
<dbReference type="EMBL" id="KZ613950">
    <property type="protein sequence ID" value="PMD36771.1"/>
    <property type="molecule type" value="Genomic_DNA"/>
</dbReference>
<keyword evidence="2 6" id="KW-0812">Transmembrane</keyword>
<keyword evidence="7" id="KW-0732">Signal</keyword>
<evidence type="ECO:0000313" key="9">
    <source>
        <dbReference type="EMBL" id="PMD36771.1"/>
    </source>
</evidence>
<name>A0A2J6RE23_HYAVF</name>
<evidence type="ECO:0000256" key="5">
    <source>
        <dbReference type="ARBA" id="ARBA00038359"/>
    </source>
</evidence>
<proteinExistence type="inferred from homology"/>
<dbReference type="GO" id="GO:0016020">
    <property type="term" value="C:membrane"/>
    <property type="evidence" value="ECO:0007669"/>
    <property type="project" value="UniProtKB-SubCell"/>
</dbReference>
<accession>A0A2J6RE23</accession>
<feature type="transmembrane region" description="Helical" evidence="6">
    <location>
        <begin position="137"/>
        <end position="156"/>
    </location>
</feature>
<gene>
    <name evidence="9" type="ORF">L207DRAFT_433647</name>
</gene>
<evidence type="ECO:0000256" key="6">
    <source>
        <dbReference type="SAM" id="Phobius"/>
    </source>
</evidence>
<dbReference type="AlphaFoldDB" id="A0A2J6RE23"/>
<dbReference type="PANTHER" id="PTHR33048:SF47">
    <property type="entry name" value="INTEGRAL MEMBRANE PROTEIN-RELATED"/>
    <property type="match status" value="1"/>
</dbReference>
<dbReference type="InterPro" id="IPR052337">
    <property type="entry name" value="SAT4-like"/>
</dbReference>
<evidence type="ECO:0000259" key="8">
    <source>
        <dbReference type="Pfam" id="PF20684"/>
    </source>
</evidence>
<evidence type="ECO:0000313" key="10">
    <source>
        <dbReference type="Proteomes" id="UP000235786"/>
    </source>
</evidence>
<feature type="transmembrane region" description="Helical" evidence="6">
    <location>
        <begin position="270"/>
        <end position="289"/>
    </location>
</feature>
<dbReference type="STRING" id="1149755.A0A2J6RE23"/>
<feature type="signal peptide" evidence="7">
    <location>
        <begin position="1"/>
        <end position="19"/>
    </location>
</feature>
<comment type="similarity">
    <text evidence="5">Belongs to the SAT4 family.</text>
</comment>
<organism evidence="9 10">
    <name type="scientific">Hyaloscypha variabilis (strain UAMH 11265 / GT02V1 / F)</name>
    <name type="common">Meliniomyces variabilis</name>
    <dbReference type="NCBI Taxonomy" id="1149755"/>
    <lineage>
        <taxon>Eukaryota</taxon>
        <taxon>Fungi</taxon>
        <taxon>Dikarya</taxon>
        <taxon>Ascomycota</taxon>
        <taxon>Pezizomycotina</taxon>
        <taxon>Leotiomycetes</taxon>
        <taxon>Helotiales</taxon>
        <taxon>Hyaloscyphaceae</taxon>
        <taxon>Hyaloscypha</taxon>
        <taxon>Hyaloscypha variabilis</taxon>
    </lineage>
</organism>
<keyword evidence="4 6" id="KW-0472">Membrane</keyword>
<feature type="transmembrane region" description="Helical" evidence="6">
    <location>
        <begin position="301"/>
        <end position="321"/>
    </location>
</feature>
<sequence length="560" mass="61143">MLSVFRFLVVCFFIVTARAASGINVTEVLAETSSCALGCFATALASEPTLLTDPASACVNVTLQSSLSSCLQLKCNFTELERMSSPSSPQLCNGVPVESRVWTFIIVILISGTLALVAVTLRIYSRCTIAQSLGADDWTMLVAAAMLVASTVLLVFDGLNNGIGRHVWDVSPSLLVPALKVFYALEVLYITLVNLIKVSILLFYLRVFPNAWFRTADLITLAIVVTSWVGIIIPTIFQCNPIKLTCIGGVWDVLQHGNCVDLHAFTYTTGGLFIALDVVILILPIPCLVKLKMDRKKKINVIFSIACITSVVRLHFIVRFANSSDPTWDDVDAAIWSTLEFSVATVCACLPAIRALFSCRFPSLFGSTNITSSNGHNKSDPGKQSESIDTLTRSHRLQKFGPSYNKRVFVSPEDELLVDTPQSVAFNGRDRHSRVHGKEGQETKVWINPRFDRIGNVVEWQGPVEIDLERQTSYPSTEGTSLWLLEGPMIDDVVEGQVGIAGKMRSVEVGGIGVAVSTGEVVGKAKEGASTRSGRMRLQRIWAGKNLPPLPTGGRQEDWV</sequence>
<dbReference type="Pfam" id="PF20684">
    <property type="entry name" value="Fung_rhodopsin"/>
    <property type="match status" value="1"/>
</dbReference>